<evidence type="ECO:0000256" key="1">
    <source>
        <dbReference type="SAM" id="MobiDB-lite"/>
    </source>
</evidence>
<feature type="region of interest" description="Disordered" evidence="1">
    <location>
        <begin position="178"/>
        <end position="206"/>
    </location>
</feature>
<evidence type="ECO:0000313" key="4">
    <source>
        <dbReference type="Proteomes" id="UP000726105"/>
    </source>
</evidence>
<dbReference type="Gene3D" id="3.10.350.10">
    <property type="entry name" value="LysM domain"/>
    <property type="match status" value="1"/>
</dbReference>
<protein>
    <submittedName>
        <fullName evidence="3">LysM peptidoglycan-binding domain-containing protein</fullName>
    </submittedName>
</protein>
<organism evidence="3 4">
    <name type="scientific">Candidatus Phosphoribacter hodrii</name>
    <dbReference type="NCBI Taxonomy" id="2953743"/>
    <lineage>
        <taxon>Bacteria</taxon>
        <taxon>Bacillati</taxon>
        <taxon>Actinomycetota</taxon>
        <taxon>Actinomycetes</taxon>
        <taxon>Micrococcales</taxon>
        <taxon>Dermatophilaceae</taxon>
        <taxon>Candidatus Phosphoribacter</taxon>
    </lineage>
</organism>
<feature type="compositionally biased region" description="Pro residues" evidence="1">
    <location>
        <begin position="72"/>
        <end position="86"/>
    </location>
</feature>
<proteinExistence type="predicted"/>
<feature type="domain" description="LysM" evidence="2">
    <location>
        <begin position="128"/>
        <end position="185"/>
    </location>
</feature>
<gene>
    <name evidence="3" type="ORF">IPI13_07800</name>
</gene>
<dbReference type="EMBL" id="JADJIB010000002">
    <property type="protein sequence ID" value="MBK7273066.1"/>
    <property type="molecule type" value="Genomic_DNA"/>
</dbReference>
<dbReference type="PROSITE" id="PS51782">
    <property type="entry name" value="LYSM"/>
    <property type="match status" value="1"/>
</dbReference>
<dbReference type="Pfam" id="PF01476">
    <property type="entry name" value="LysM"/>
    <property type="match status" value="1"/>
</dbReference>
<evidence type="ECO:0000313" key="3">
    <source>
        <dbReference type="EMBL" id="MBK7273066.1"/>
    </source>
</evidence>
<dbReference type="InterPro" id="IPR036779">
    <property type="entry name" value="LysM_dom_sf"/>
</dbReference>
<accession>A0A935IQ30</accession>
<feature type="region of interest" description="Disordered" evidence="1">
    <location>
        <begin position="70"/>
        <end position="89"/>
    </location>
</feature>
<name>A0A935IQ30_9MICO</name>
<dbReference type="Proteomes" id="UP000726105">
    <property type="component" value="Unassembled WGS sequence"/>
</dbReference>
<dbReference type="InterPro" id="IPR018392">
    <property type="entry name" value="LysM"/>
</dbReference>
<reference evidence="3 4" key="1">
    <citation type="submission" date="2020-10" db="EMBL/GenBank/DDBJ databases">
        <title>Connecting structure to function with the recovery of over 1000 high-quality activated sludge metagenome-assembled genomes encoding full-length rRNA genes using long-read sequencing.</title>
        <authorList>
            <person name="Singleton C.M."/>
            <person name="Petriglieri F."/>
            <person name="Kristensen J.M."/>
            <person name="Kirkegaard R.H."/>
            <person name="Michaelsen T.Y."/>
            <person name="Andersen M.H."/>
            <person name="Karst S.M."/>
            <person name="Dueholm M.S."/>
            <person name="Nielsen P.H."/>
            <person name="Albertsen M."/>
        </authorList>
    </citation>
    <scope>NUCLEOTIDE SEQUENCE [LARGE SCALE GENOMIC DNA]</scope>
    <source>
        <strain evidence="3">Ega_18-Q3-R5-49_MAXAC.001</strain>
    </source>
</reference>
<evidence type="ECO:0000259" key="2">
    <source>
        <dbReference type="PROSITE" id="PS51782"/>
    </source>
</evidence>
<dbReference type="AlphaFoldDB" id="A0A935IQ30"/>
<sequence>MATVLAALAEVPGAVGSACARLSSRVTPAVVRRLVTLAVGSALVAATAPATASAVTAATAARHTVVATLDQPPDPTFRPLAEPAPGPAVAVSTPDPGFVPLAPSAPVATATSIDTLERAPRQLPEAGEMHVVRRGDTLWDIAAARLGPGATAGDIAAAWPRWYAANRRLIGPDPSHIVPGQRLVPPPEGALAGSPAAVLTSPGASR</sequence>
<comment type="caution">
    <text evidence="3">The sequence shown here is derived from an EMBL/GenBank/DDBJ whole genome shotgun (WGS) entry which is preliminary data.</text>
</comment>
<dbReference type="CDD" id="cd00118">
    <property type="entry name" value="LysM"/>
    <property type="match status" value="1"/>
</dbReference>